<dbReference type="Proteomes" id="UP000886758">
    <property type="component" value="Unassembled WGS sequence"/>
</dbReference>
<comment type="caution">
    <text evidence="2">The sequence shown here is derived from an EMBL/GenBank/DDBJ whole genome shotgun (WGS) entry which is preliminary data.</text>
</comment>
<evidence type="ECO:0000313" key="2">
    <source>
        <dbReference type="EMBL" id="HIT49653.1"/>
    </source>
</evidence>
<feature type="coiled-coil region" evidence="1">
    <location>
        <begin position="93"/>
        <end position="124"/>
    </location>
</feature>
<accession>A0A9D1KJA4</accession>
<feature type="non-terminal residue" evidence="2">
    <location>
        <position position="735"/>
    </location>
</feature>
<reference evidence="2" key="2">
    <citation type="journal article" date="2021" name="PeerJ">
        <title>Extensive microbial diversity within the chicken gut microbiome revealed by metagenomics and culture.</title>
        <authorList>
            <person name="Gilroy R."/>
            <person name="Ravi A."/>
            <person name="Getino M."/>
            <person name="Pursley I."/>
            <person name="Horton D.L."/>
            <person name="Alikhan N.F."/>
            <person name="Baker D."/>
            <person name="Gharbi K."/>
            <person name="Hall N."/>
            <person name="Watson M."/>
            <person name="Adriaenssens E.M."/>
            <person name="Foster-Nyarko E."/>
            <person name="Jarju S."/>
            <person name="Secka A."/>
            <person name="Antonio M."/>
            <person name="Oren A."/>
            <person name="Chaudhuri R.R."/>
            <person name="La Ragione R."/>
            <person name="Hildebrand F."/>
            <person name="Pallen M.J."/>
        </authorList>
    </citation>
    <scope>NUCLEOTIDE SEQUENCE</scope>
    <source>
        <strain evidence="2">ChiW17-6978</strain>
    </source>
</reference>
<dbReference type="EMBL" id="DVLF01000044">
    <property type="protein sequence ID" value="HIT49653.1"/>
    <property type="molecule type" value="Genomic_DNA"/>
</dbReference>
<sequence length="735" mass="88520">MDTLTAITIFKDEYTKMIESFSVLDKSDPLTPQKIKNIASYLNRWTELLEDSLNDFPQISKNFTLSNQKKETLYLAEIDELKNSYNQRTVKITEEKKGNIGELEKEIQQNKKETAKIIEQLEQDLHYFLMTSEQNSYLLENDYEEAKKRYDYQKEEAKASYLEIVEKNNRILEEKKQKINEIHQDNTDRRVKHYQEEIASLNNQIKLKEAEVSSLMKILQNERNATKEKYRQESILLNTNIQKIAAEKNRIIDKAKNQYSKAQSDESIERENKRQNNLGKSQAILKEFVTKINDVDEIMNKKKKEYEEANEVATRQYLFDRYQKTFLYHRELEEIYKTYSKPFDRSVLKLLKFKQKKHKTILLLLKKEYLLKQQRLKKTYNALLTENKNTKNYLEIDKNFATKKITMQEQYENKYFQKRNDIFENDYSYIVQSANYTFSQKANILRSQSQIEKKLYEKNFDRYEASYYKKIETVQTKIRYLKAEIDLENELNQYQQTFEEKKYTNALHQAEVSSLLEIEKNKRLKEYNDTQYGFNVRFITLTKEYGNKKIALENQREEKIKTLNEELEQLLLDKKIYDIHSSIEKNNLQDRFEKLKLSINNQNDIKEIKEKYQQQLYQSDFDLLDILLRHYTRILQEIPDKFHYIANTTLKGQSPSLANISYFRNFLNSFDSMFLTLYRNILLSFKKYFSLVIEERIRLIEKLKYQSSYEILKENHLLQTAEIKNKKNQLLDQID</sequence>
<evidence type="ECO:0000256" key="1">
    <source>
        <dbReference type="SAM" id="Coils"/>
    </source>
</evidence>
<evidence type="ECO:0000313" key="3">
    <source>
        <dbReference type="Proteomes" id="UP000886758"/>
    </source>
</evidence>
<organism evidence="2 3">
    <name type="scientific">Candidatus Pelethenecus faecipullorum</name>
    <dbReference type="NCBI Taxonomy" id="2840900"/>
    <lineage>
        <taxon>Bacteria</taxon>
        <taxon>Bacillati</taxon>
        <taxon>Mycoplasmatota</taxon>
        <taxon>Mollicutes</taxon>
        <taxon>Candidatus Pelethenecus</taxon>
    </lineage>
</organism>
<reference evidence="2" key="1">
    <citation type="submission" date="2020-10" db="EMBL/GenBank/DDBJ databases">
        <authorList>
            <person name="Gilroy R."/>
        </authorList>
    </citation>
    <scope>NUCLEOTIDE SEQUENCE</scope>
    <source>
        <strain evidence="2">ChiW17-6978</strain>
    </source>
</reference>
<proteinExistence type="predicted"/>
<gene>
    <name evidence="2" type="ORF">IAD46_01370</name>
</gene>
<dbReference type="AlphaFoldDB" id="A0A9D1KJA4"/>
<name>A0A9D1KJA4_9MOLU</name>
<feature type="coiled-coil region" evidence="1">
    <location>
        <begin position="162"/>
        <end position="218"/>
    </location>
</feature>
<keyword evidence="1" id="KW-0175">Coiled coil</keyword>
<feature type="coiled-coil region" evidence="1">
    <location>
        <begin position="549"/>
        <end position="605"/>
    </location>
</feature>
<protein>
    <submittedName>
        <fullName evidence="2">Uncharacterized protein</fullName>
    </submittedName>
</protein>